<accession>A0A9Q1FJN2</accession>
<proteinExistence type="predicted"/>
<reference evidence="2" key="1">
    <citation type="journal article" date="2023" name="Science">
        <title>Genome structures resolve the early diversification of teleost fishes.</title>
        <authorList>
            <person name="Parey E."/>
            <person name="Louis A."/>
            <person name="Montfort J."/>
            <person name="Bouchez O."/>
            <person name="Roques C."/>
            <person name="Iampietro C."/>
            <person name="Lluch J."/>
            <person name="Castinel A."/>
            <person name="Donnadieu C."/>
            <person name="Desvignes T."/>
            <person name="Floi Bucao C."/>
            <person name="Jouanno E."/>
            <person name="Wen M."/>
            <person name="Mejri S."/>
            <person name="Dirks R."/>
            <person name="Jansen H."/>
            <person name="Henkel C."/>
            <person name="Chen W.J."/>
            <person name="Zahm M."/>
            <person name="Cabau C."/>
            <person name="Klopp C."/>
            <person name="Thompson A.W."/>
            <person name="Robinson-Rechavi M."/>
            <person name="Braasch I."/>
            <person name="Lecointre G."/>
            <person name="Bobe J."/>
            <person name="Postlethwait J.H."/>
            <person name="Berthelot C."/>
            <person name="Roest Crollius H."/>
            <person name="Guiguen Y."/>
        </authorList>
    </citation>
    <scope>NUCLEOTIDE SEQUENCE</scope>
    <source>
        <strain evidence="2">WJC10195</strain>
    </source>
</reference>
<dbReference type="Proteomes" id="UP001152622">
    <property type="component" value="Chromosome 5"/>
</dbReference>
<evidence type="ECO:0000313" key="3">
    <source>
        <dbReference type="Proteomes" id="UP001152622"/>
    </source>
</evidence>
<comment type="caution">
    <text evidence="2">The sequence shown here is derived from an EMBL/GenBank/DDBJ whole genome shotgun (WGS) entry which is preliminary data.</text>
</comment>
<keyword evidence="3" id="KW-1185">Reference proteome</keyword>
<feature type="region of interest" description="Disordered" evidence="1">
    <location>
        <begin position="1"/>
        <end position="118"/>
    </location>
</feature>
<dbReference type="AlphaFoldDB" id="A0A9Q1FJN2"/>
<protein>
    <submittedName>
        <fullName evidence="2">Uncharacterized protein</fullName>
    </submittedName>
</protein>
<dbReference type="EMBL" id="JAINUF010000005">
    <property type="protein sequence ID" value="KAJ8360188.1"/>
    <property type="molecule type" value="Genomic_DNA"/>
</dbReference>
<evidence type="ECO:0000256" key="1">
    <source>
        <dbReference type="SAM" id="MobiDB-lite"/>
    </source>
</evidence>
<gene>
    <name evidence="2" type="ORF">SKAU_G00167130</name>
</gene>
<organism evidence="2 3">
    <name type="scientific">Synaphobranchus kaupii</name>
    <name type="common">Kaup's arrowtooth eel</name>
    <dbReference type="NCBI Taxonomy" id="118154"/>
    <lineage>
        <taxon>Eukaryota</taxon>
        <taxon>Metazoa</taxon>
        <taxon>Chordata</taxon>
        <taxon>Craniata</taxon>
        <taxon>Vertebrata</taxon>
        <taxon>Euteleostomi</taxon>
        <taxon>Actinopterygii</taxon>
        <taxon>Neopterygii</taxon>
        <taxon>Teleostei</taxon>
        <taxon>Anguilliformes</taxon>
        <taxon>Synaphobranchidae</taxon>
        <taxon>Synaphobranchus</taxon>
    </lineage>
</organism>
<feature type="compositionally biased region" description="Basic and acidic residues" evidence="1">
    <location>
        <begin position="74"/>
        <end position="94"/>
    </location>
</feature>
<name>A0A9Q1FJN2_SYNKA</name>
<evidence type="ECO:0000313" key="2">
    <source>
        <dbReference type="EMBL" id="KAJ8360188.1"/>
    </source>
</evidence>
<feature type="compositionally biased region" description="Basic and acidic residues" evidence="1">
    <location>
        <begin position="39"/>
        <end position="53"/>
    </location>
</feature>
<sequence length="160" mass="16629">MKESLEHRSGCAGEAPASVPHQTPPRNGAPITPSGGGDRGTDGGDRRGEVESRRKPRRAGKLAAGKNGRCEASGTKRKDCHSNWERAAVTERKGAKSQPNRAFSKLPCSVPPTQSAAEGGLRLAGREAGTEGEGLVLWAGTVYLPARAHRAGGPADLSSL</sequence>